<sequence length="162" mass="18479">MKGNVSFEEKLHIDIQKAFDVTMQWLRSQHKAKIKASQPPTFIEARQGTMMTNSGHDPNWKKKIRVSFYDLDGNQTLVRVEAVALARNIIRIEKLRRSWYDGLFSHLFSLLQSYAKPSQSGLISTTESFRTAGLKYCHNCGNKISEDMVICPACGIDIQKNN</sequence>
<feature type="domain" description="Zinc-ribbon" evidence="1">
    <location>
        <begin position="136"/>
        <end position="155"/>
    </location>
</feature>
<name>A0A0F9R285_9ZZZZ</name>
<dbReference type="InterPro" id="IPR026870">
    <property type="entry name" value="Zinc_ribbon_dom"/>
</dbReference>
<dbReference type="AlphaFoldDB" id="A0A0F9R285"/>
<evidence type="ECO:0000259" key="1">
    <source>
        <dbReference type="Pfam" id="PF13240"/>
    </source>
</evidence>
<reference evidence="2" key="1">
    <citation type="journal article" date="2015" name="Nature">
        <title>Complex archaea that bridge the gap between prokaryotes and eukaryotes.</title>
        <authorList>
            <person name="Spang A."/>
            <person name="Saw J.H."/>
            <person name="Jorgensen S.L."/>
            <person name="Zaremba-Niedzwiedzka K."/>
            <person name="Martijn J."/>
            <person name="Lind A.E."/>
            <person name="van Eijk R."/>
            <person name="Schleper C."/>
            <person name="Guy L."/>
            <person name="Ettema T.J."/>
        </authorList>
    </citation>
    <scope>NUCLEOTIDE SEQUENCE</scope>
</reference>
<comment type="caution">
    <text evidence="2">The sequence shown here is derived from an EMBL/GenBank/DDBJ whole genome shotgun (WGS) entry which is preliminary data.</text>
</comment>
<organism evidence="2">
    <name type="scientific">marine sediment metagenome</name>
    <dbReference type="NCBI Taxonomy" id="412755"/>
    <lineage>
        <taxon>unclassified sequences</taxon>
        <taxon>metagenomes</taxon>
        <taxon>ecological metagenomes</taxon>
    </lineage>
</organism>
<accession>A0A0F9R285</accession>
<dbReference type="EMBL" id="LAZR01004116">
    <property type="protein sequence ID" value="KKN11623.1"/>
    <property type="molecule type" value="Genomic_DNA"/>
</dbReference>
<proteinExistence type="predicted"/>
<dbReference type="Pfam" id="PF13240">
    <property type="entry name" value="Zn_Ribbon_1"/>
    <property type="match status" value="1"/>
</dbReference>
<evidence type="ECO:0000313" key="2">
    <source>
        <dbReference type="EMBL" id="KKN11623.1"/>
    </source>
</evidence>
<gene>
    <name evidence="2" type="ORF">LCGC14_1024640</name>
</gene>
<protein>
    <recommendedName>
        <fullName evidence="1">Zinc-ribbon domain-containing protein</fullName>
    </recommendedName>
</protein>